<dbReference type="EMBL" id="BTGU01000010">
    <property type="protein sequence ID" value="GMN40066.1"/>
    <property type="molecule type" value="Genomic_DNA"/>
</dbReference>
<dbReference type="Proteomes" id="UP001187192">
    <property type="component" value="Unassembled WGS sequence"/>
</dbReference>
<evidence type="ECO:0000256" key="2">
    <source>
        <dbReference type="SAM" id="Phobius"/>
    </source>
</evidence>
<evidence type="ECO:0000313" key="4">
    <source>
        <dbReference type="Proteomes" id="UP001187192"/>
    </source>
</evidence>
<gene>
    <name evidence="3" type="ORF">TIFTF001_009303</name>
</gene>
<evidence type="ECO:0000256" key="1">
    <source>
        <dbReference type="SAM" id="MobiDB-lite"/>
    </source>
</evidence>
<dbReference type="Gramene" id="FCD_00035613-RA">
    <property type="protein sequence ID" value="FCD_00035613-RA:cds"/>
    <property type="gene ID" value="FCD_00035613"/>
</dbReference>
<accession>A0AA88AA68</accession>
<keyword evidence="4" id="KW-1185">Reference proteome</keyword>
<reference evidence="3" key="1">
    <citation type="submission" date="2023-07" db="EMBL/GenBank/DDBJ databases">
        <title>draft genome sequence of fig (Ficus carica).</title>
        <authorList>
            <person name="Takahashi T."/>
            <person name="Nishimura K."/>
        </authorList>
    </citation>
    <scope>NUCLEOTIDE SEQUENCE</scope>
</reference>
<organism evidence="3 4">
    <name type="scientific">Ficus carica</name>
    <name type="common">Common fig</name>
    <dbReference type="NCBI Taxonomy" id="3494"/>
    <lineage>
        <taxon>Eukaryota</taxon>
        <taxon>Viridiplantae</taxon>
        <taxon>Streptophyta</taxon>
        <taxon>Embryophyta</taxon>
        <taxon>Tracheophyta</taxon>
        <taxon>Spermatophyta</taxon>
        <taxon>Magnoliopsida</taxon>
        <taxon>eudicotyledons</taxon>
        <taxon>Gunneridae</taxon>
        <taxon>Pentapetalae</taxon>
        <taxon>rosids</taxon>
        <taxon>fabids</taxon>
        <taxon>Rosales</taxon>
        <taxon>Moraceae</taxon>
        <taxon>Ficeae</taxon>
        <taxon>Ficus</taxon>
    </lineage>
</organism>
<feature type="transmembrane region" description="Helical" evidence="2">
    <location>
        <begin position="55"/>
        <end position="76"/>
    </location>
</feature>
<feature type="compositionally biased region" description="Basic and acidic residues" evidence="1">
    <location>
        <begin position="24"/>
        <end position="38"/>
    </location>
</feature>
<feature type="transmembrane region" description="Helical" evidence="2">
    <location>
        <begin position="88"/>
        <end position="108"/>
    </location>
</feature>
<dbReference type="AlphaFoldDB" id="A0AA88AA68"/>
<keyword evidence="2" id="KW-1133">Transmembrane helix</keyword>
<name>A0AA88AA68_FICCA</name>
<feature type="region of interest" description="Disordered" evidence="1">
    <location>
        <begin position="1"/>
        <end position="38"/>
    </location>
</feature>
<keyword evidence="2" id="KW-0812">Transmembrane</keyword>
<dbReference type="PANTHER" id="PTHR11206">
    <property type="entry name" value="MULTIDRUG RESISTANCE PROTEIN"/>
    <property type="match status" value="1"/>
</dbReference>
<sequence>MEKVNGNDHEGGDLNQRLLQEASQEPHDHDHDQESILLDDNHDLTSRVYAESKKLWLIVGPAIFSRVSAFSMNVITQAFAGHLGDVELASISIANTVIVGFNFGLLVGHWNG</sequence>
<proteinExistence type="predicted"/>
<protein>
    <recommendedName>
        <fullName evidence="5">Protein DETOXIFICATION</fullName>
    </recommendedName>
</protein>
<feature type="compositionally biased region" description="Basic and acidic residues" evidence="1">
    <location>
        <begin position="1"/>
        <end position="12"/>
    </location>
</feature>
<comment type="caution">
    <text evidence="3">The sequence shown here is derived from an EMBL/GenBank/DDBJ whole genome shotgun (WGS) entry which is preliminary data.</text>
</comment>
<evidence type="ECO:0000313" key="3">
    <source>
        <dbReference type="EMBL" id="GMN40066.1"/>
    </source>
</evidence>
<keyword evidence="2" id="KW-0472">Membrane</keyword>
<evidence type="ECO:0008006" key="5">
    <source>
        <dbReference type="Google" id="ProtNLM"/>
    </source>
</evidence>